<gene>
    <name evidence="1" type="ORF">UFOVP570_25</name>
</gene>
<sequence length="131" mass="14875">MGGHVSSEHLEWVGKVVRGVYRTTGYYPTSIKFRKSDGGVCWAKRHISVPSKGGVGRRILLHEIAHGLSWQNGHDAEFYKTLFKLGKRWLEPSEQVGLVEDEMLYKPQGAKAAARRMRIKVQEEDVTLPEK</sequence>
<accession>A0A6J5N397</accession>
<evidence type="ECO:0008006" key="2">
    <source>
        <dbReference type="Google" id="ProtNLM"/>
    </source>
</evidence>
<reference evidence="1" key="1">
    <citation type="submission" date="2020-04" db="EMBL/GenBank/DDBJ databases">
        <authorList>
            <person name="Chiriac C."/>
            <person name="Salcher M."/>
            <person name="Ghai R."/>
            <person name="Kavagutti S V."/>
        </authorList>
    </citation>
    <scope>NUCLEOTIDE SEQUENCE</scope>
</reference>
<dbReference type="EMBL" id="LR796541">
    <property type="protein sequence ID" value="CAB4150339.1"/>
    <property type="molecule type" value="Genomic_DNA"/>
</dbReference>
<organism evidence="1">
    <name type="scientific">uncultured Caudovirales phage</name>
    <dbReference type="NCBI Taxonomy" id="2100421"/>
    <lineage>
        <taxon>Viruses</taxon>
        <taxon>Duplodnaviria</taxon>
        <taxon>Heunggongvirae</taxon>
        <taxon>Uroviricota</taxon>
        <taxon>Caudoviricetes</taxon>
        <taxon>Peduoviridae</taxon>
        <taxon>Maltschvirus</taxon>
        <taxon>Maltschvirus maltsch</taxon>
    </lineage>
</organism>
<proteinExistence type="predicted"/>
<name>A0A6J5N397_9CAUD</name>
<evidence type="ECO:0000313" key="1">
    <source>
        <dbReference type="EMBL" id="CAB4150339.1"/>
    </source>
</evidence>
<protein>
    <recommendedName>
        <fullName evidence="2">SprT-like</fullName>
    </recommendedName>
</protein>